<dbReference type="Proteomes" id="UP000464495">
    <property type="component" value="Chromosome"/>
</dbReference>
<dbReference type="InterPro" id="IPR018389">
    <property type="entry name" value="DctP_fam"/>
</dbReference>
<organism evidence="5 6">
    <name type="scientific">Algicella marina</name>
    <dbReference type="NCBI Taxonomy" id="2683284"/>
    <lineage>
        <taxon>Bacteria</taxon>
        <taxon>Pseudomonadati</taxon>
        <taxon>Pseudomonadota</taxon>
        <taxon>Alphaproteobacteria</taxon>
        <taxon>Rhodobacterales</taxon>
        <taxon>Paracoccaceae</taxon>
        <taxon>Algicella</taxon>
    </lineage>
</organism>
<dbReference type="GO" id="GO:0042597">
    <property type="term" value="C:periplasmic space"/>
    <property type="evidence" value="ECO:0007669"/>
    <property type="project" value="UniProtKB-SubCell"/>
</dbReference>
<keyword evidence="3" id="KW-0574">Periplasm</keyword>
<evidence type="ECO:0000256" key="3">
    <source>
        <dbReference type="ARBA" id="ARBA00022764"/>
    </source>
</evidence>
<keyword evidence="6" id="KW-1185">Reference proteome</keyword>
<dbReference type="InterPro" id="IPR038404">
    <property type="entry name" value="TRAP_DctP_sf"/>
</dbReference>
<dbReference type="GO" id="GO:0055085">
    <property type="term" value="P:transmembrane transport"/>
    <property type="evidence" value="ECO:0007669"/>
    <property type="project" value="InterPro"/>
</dbReference>
<dbReference type="KEGG" id="amaq:GO499_03950"/>
<dbReference type="NCBIfam" id="NF037995">
    <property type="entry name" value="TRAP_S1"/>
    <property type="match status" value="1"/>
</dbReference>
<evidence type="ECO:0000313" key="5">
    <source>
        <dbReference type="EMBL" id="QHQ34397.1"/>
    </source>
</evidence>
<proteinExistence type="predicted"/>
<evidence type="ECO:0000256" key="2">
    <source>
        <dbReference type="ARBA" id="ARBA00022729"/>
    </source>
</evidence>
<accession>A0A6P1SXA9</accession>
<evidence type="ECO:0000256" key="1">
    <source>
        <dbReference type="ARBA" id="ARBA00004418"/>
    </source>
</evidence>
<feature type="signal peptide" evidence="4">
    <location>
        <begin position="1"/>
        <end position="20"/>
    </location>
</feature>
<dbReference type="EMBL" id="CP046620">
    <property type="protein sequence ID" value="QHQ34397.1"/>
    <property type="molecule type" value="Genomic_DNA"/>
</dbReference>
<gene>
    <name evidence="5" type="ORF">GO499_03950</name>
</gene>
<sequence length="375" mass="40365">MRSLKRTLAAAFAVSTVALATAVDARDLRVAPAAPPAHPANGVMYTNFLKYLPEESDGRLTGTMLGPEVVNLTQMKDALQSQVAEIGNLLPLYFPADLPMMSVTGQVSLIGKNPQAMGAAVTEYIVNCTPCQEEMRALGFVFLGSGASDVYEFITTKPVRTADDLKGLRLRSGGAPWGRLAEKFGAVPVQMSVFDQFEAMSQGTIDGTMASVGDLLAFRLVEVAKNITFAPIGMYISTSNFTTSKAAWDSLSVEDRAALTRAANRANADFTHRWGTEIPEIAEKAAQDAGIEMVEADASLVQAIEEFVEADIETAGTFSQEQFGIADAPEQISAFLELVDKWEAIADELDSDPAAMTERVYQEVWSKVDYATYGG</sequence>
<dbReference type="AlphaFoldDB" id="A0A6P1SXA9"/>
<dbReference type="Pfam" id="PF03480">
    <property type="entry name" value="DctP"/>
    <property type="match status" value="1"/>
</dbReference>
<dbReference type="RefSeq" id="WP_161860968.1">
    <property type="nucleotide sequence ID" value="NZ_CP046620.1"/>
</dbReference>
<keyword evidence="2 4" id="KW-0732">Signal</keyword>
<dbReference type="Gene3D" id="3.40.190.170">
    <property type="entry name" value="Bacterial extracellular solute-binding protein, family 7"/>
    <property type="match status" value="1"/>
</dbReference>
<evidence type="ECO:0000313" key="6">
    <source>
        <dbReference type="Proteomes" id="UP000464495"/>
    </source>
</evidence>
<name>A0A6P1SXA9_9RHOB</name>
<dbReference type="PANTHER" id="PTHR33376:SF15">
    <property type="entry name" value="BLL6794 PROTEIN"/>
    <property type="match status" value="1"/>
</dbReference>
<comment type="subcellular location">
    <subcellularLocation>
        <location evidence="1">Periplasm</location>
    </subcellularLocation>
</comment>
<dbReference type="PANTHER" id="PTHR33376">
    <property type="match status" value="1"/>
</dbReference>
<feature type="chain" id="PRO_5027088873" evidence="4">
    <location>
        <begin position="21"/>
        <end position="375"/>
    </location>
</feature>
<evidence type="ECO:0000256" key="4">
    <source>
        <dbReference type="SAM" id="SignalP"/>
    </source>
</evidence>
<protein>
    <submittedName>
        <fullName evidence="5">C4-dicarboxylate ABC transporter substrate-binding protein</fullName>
    </submittedName>
</protein>
<dbReference type="CDD" id="cd13666">
    <property type="entry name" value="PBP2_TRAP_DctP_like_1"/>
    <property type="match status" value="1"/>
</dbReference>
<reference evidence="5 6" key="1">
    <citation type="submission" date="2019-12" db="EMBL/GenBank/DDBJ databases">
        <title>Complete genome sequence of Algicella marina strain 9Alg 56(T) isolated from the red alga Tichocarpus crinitus.</title>
        <authorList>
            <person name="Kim S.-G."/>
            <person name="Nedashkovskaya O.I."/>
        </authorList>
    </citation>
    <scope>NUCLEOTIDE SEQUENCE [LARGE SCALE GENOMIC DNA]</scope>
    <source>
        <strain evidence="5 6">9Alg 56</strain>
    </source>
</reference>